<evidence type="ECO:0000313" key="2">
    <source>
        <dbReference type="EMBL" id="EFO25541.1"/>
    </source>
</evidence>
<gene>
    <name evidence="2" type="ORF">LOAG_02941</name>
</gene>
<name>A0A1S0U7H1_LOALO</name>
<accession>A0A1S0U7H1</accession>
<dbReference type="GeneID" id="9940333"/>
<dbReference type="RefSeq" id="XP_003138526.1">
    <property type="nucleotide sequence ID" value="XM_003138478.1"/>
</dbReference>
<reference evidence="2" key="1">
    <citation type="submission" date="2012-04" db="EMBL/GenBank/DDBJ databases">
        <title>The Genome Sequence of Loa loa.</title>
        <authorList>
            <consortium name="The Broad Institute Genome Sequencing Platform"/>
            <consortium name="Broad Institute Genome Sequencing Center for Infectious Disease"/>
            <person name="Nutman T.B."/>
            <person name="Fink D.L."/>
            <person name="Russ C."/>
            <person name="Young S."/>
            <person name="Zeng Q."/>
            <person name="Gargeya S."/>
            <person name="Alvarado L."/>
            <person name="Berlin A."/>
            <person name="Chapman S.B."/>
            <person name="Chen Z."/>
            <person name="Freedman E."/>
            <person name="Gellesch M."/>
            <person name="Goldberg J."/>
            <person name="Griggs A."/>
            <person name="Gujja S."/>
            <person name="Heilman E.R."/>
            <person name="Heiman D."/>
            <person name="Howarth C."/>
            <person name="Mehta T."/>
            <person name="Neiman D."/>
            <person name="Pearson M."/>
            <person name="Roberts A."/>
            <person name="Saif S."/>
            <person name="Shea T."/>
            <person name="Shenoy N."/>
            <person name="Sisk P."/>
            <person name="Stolte C."/>
            <person name="Sykes S."/>
            <person name="White J."/>
            <person name="Yandava C."/>
            <person name="Haas B."/>
            <person name="Henn M.R."/>
            <person name="Nusbaum C."/>
            <person name="Birren B."/>
        </authorList>
    </citation>
    <scope>NUCLEOTIDE SEQUENCE [LARGE SCALE GENOMIC DNA]</scope>
</reference>
<dbReference type="InParanoid" id="A0A1S0U7H1"/>
<protein>
    <submittedName>
        <fullName evidence="2">Uncharacterized protein</fullName>
    </submittedName>
</protein>
<organism evidence="2">
    <name type="scientific">Loa loa</name>
    <name type="common">Eye worm</name>
    <name type="synonym">Filaria loa</name>
    <dbReference type="NCBI Taxonomy" id="7209"/>
    <lineage>
        <taxon>Eukaryota</taxon>
        <taxon>Metazoa</taxon>
        <taxon>Ecdysozoa</taxon>
        <taxon>Nematoda</taxon>
        <taxon>Chromadorea</taxon>
        <taxon>Rhabditida</taxon>
        <taxon>Spirurina</taxon>
        <taxon>Spiruromorpha</taxon>
        <taxon>Filarioidea</taxon>
        <taxon>Onchocercidae</taxon>
        <taxon>Loa</taxon>
    </lineage>
</organism>
<feature type="compositionally biased region" description="Gly residues" evidence="1">
    <location>
        <begin position="21"/>
        <end position="37"/>
    </location>
</feature>
<sequence length="121" mass="12601">MLCLQWLKKLRVRCANGDDGGGGGGGSSGGGSGGGGHISSTPDMHACSPLQICGLLEDEKREVYDKIWDVRLDTKGGALSSAPRVPPAVFTIDKEAESAIVEFIVILLCFLGCGPSSHHSF</sequence>
<dbReference type="EMBL" id="JH712284">
    <property type="protein sequence ID" value="EFO25541.1"/>
    <property type="molecule type" value="Genomic_DNA"/>
</dbReference>
<proteinExistence type="predicted"/>
<evidence type="ECO:0000256" key="1">
    <source>
        <dbReference type="SAM" id="MobiDB-lite"/>
    </source>
</evidence>
<feature type="region of interest" description="Disordered" evidence="1">
    <location>
        <begin position="21"/>
        <end position="42"/>
    </location>
</feature>
<dbReference type="CTD" id="9940333"/>
<dbReference type="KEGG" id="loa:LOAG_02941"/>
<dbReference type="AlphaFoldDB" id="A0A1S0U7H1"/>